<dbReference type="Gene3D" id="3.30.559.10">
    <property type="entry name" value="Chloramphenicol acetyltransferase-like domain"/>
    <property type="match status" value="1"/>
</dbReference>
<organism evidence="2 3">
    <name type="scientific">Streptomyces coelicoflavus</name>
    <dbReference type="NCBI Taxonomy" id="285562"/>
    <lineage>
        <taxon>Bacteria</taxon>
        <taxon>Bacillati</taxon>
        <taxon>Actinomycetota</taxon>
        <taxon>Actinomycetes</taxon>
        <taxon>Kitasatosporales</taxon>
        <taxon>Streptomycetaceae</taxon>
        <taxon>Streptomyces</taxon>
    </lineage>
</organism>
<dbReference type="EMBL" id="JAAGMB010000694">
    <property type="protein sequence ID" value="NEB20828.1"/>
    <property type="molecule type" value="Genomic_DNA"/>
</dbReference>
<feature type="region of interest" description="Disordered" evidence="1">
    <location>
        <begin position="144"/>
        <end position="167"/>
    </location>
</feature>
<evidence type="ECO:0000313" key="3">
    <source>
        <dbReference type="Proteomes" id="UP000469545"/>
    </source>
</evidence>
<feature type="non-terminal residue" evidence="2">
    <location>
        <position position="167"/>
    </location>
</feature>
<dbReference type="InterPro" id="IPR023213">
    <property type="entry name" value="CAT-like_dom_sf"/>
</dbReference>
<evidence type="ECO:0000256" key="1">
    <source>
        <dbReference type="SAM" id="MobiDB-lite"/>
    </source>
</evidence>
<protein>
    <recommendedName>
        <fullName evidence="4">Non-ribosomal peptide synthetase</fullName>
    </recommendedName>
</protein>
<proteinExistence type="predicted"/>
<gene>
    <name evidence="2" type="ORF">G3I46_30760</name>
</gene>
<dbReference type="SUPFAM" id="SSF52777">
    <property type="entry name" value="CoA-dependent acyltransferases"/>
    <property type="match status" value="1"/>
</dbReference>
<dbReference type="RefSeq" id="WP_164142851.1">
    <property type="nucleotide sequence ID" value="NZ_JAAGMB010000694.1"/>
</dbReference>
<accession>A0A6N9UTA3</accession>
<sequence length="167" mass="17230">LVGRARAAGVRFSARHVFEHRTPAGLAAALGEQGPREAGAAAVPGPREAGAAAVPGPRNAPLLPLMSRLVTRGRFDQYHQSVTLTLPPTTREHLAAALGALVERHEALRMRVANGEGFTVEPVDDGPAFADALLTRVDAAPDTTDEEATALAAAHTAAARDGLDPAA</sequence>
<name>A0A6N9UTA3_9ACTN</name>
<feature type="compositionally biased region" description="Low complexity" evidence="1">
    <location>
        <begin position="149"/>
        <end position="160"/>
    </location>
</feature>
<comment type="caution">
    <text evidence="2">The sequence shown here is derived from an EMBL/GenBank/DDBJ whole genome shotgun (WGS) entry which is preliminary data.</text>
</comment>
<dbReference type="AlphaFoldDB" id="A0A6N9UTA3"/>
<evidence type="ECO:0000313" key="2">
    <source>
        <dbReference type="EMBL" id="NEB20828.1"/>
    </source>
</evidence>
<keyword evidence="3" id="KW-1185">Reference proteome</keyword>
<feature type="region of interest" description="Disordered" evidence="1">
    <location>
        <begin position="32"/>
        <end position="53"/>
    </location>
</feature>
<feature type="non-terminal residue" evidence="2">
    <location>
        <position position="1"/>
    </location>
</feature>
<dbReference type="Proteomes" id="UP000469545">
    <property type="component" value="Unassembled WGS sequence"/>
</dbReference>
<reference evidence="2 3" key="1">
    <citation type="submission" date="2020-01" db="EMBL/GenBank/DDBJ databases">
        <title>Insect and environment-associated Actinomycetes.</title>
        <authorList>
            <person name="Currrie C."/>
            <person name="Chevrette M."/>
            <person name="Carlson C."/>
            <person name="Stubbendieck R."/>
            <person name="Wendt-Pienkowski E."/>
        </authorList>
    </citation>
    <scope>NUCLEOTIDE SEQUENCE [LARGE SCALE GENOMIC DNA]</scope>
    <source>
        <strain evidence="2 3">SID14172</strain>
    </source>
</reference>
<evidence type="ECO:0008006" key="4">
    <source>
        <dbReference type="Google" id="ProtNLM"/>
    </source>
</evidence>